<evidence type="ECO:0008006" key="8">
    <source>
        <dbReference type="Google" id="ProtNLM"/>
    </source>
</evidence>
<sequence>MDNLKDVHLNLSCRVFNKMPNLRFLIFTYHRESNKVHLPDGLNSLPDELMILKWTGYPLRTLPLDFSLEKLVKLDLSDSNIKQLWEGTKHAPKLKWFILRYCPRLIRIPNLTDFLSLEEVDLTGCWILVEFPSSVQQLNKLRNLSLGGCSNVTKFPLTSTSIERLNLIGTAIEEVPPSVQSLTNLTELYLSECTRLKNIPTGICKLKSLLTLDLDDCSELETFPEILETMEFLKSLELRGSAIKELPPSIEHLTGLQRLSLSNCKNLEMLPSSICNLSSLEKLYFSNCSKLNKLPDNLGNLKSLKLLSVWGSAIELGGNMFESLPKSIKHLSWLEYLSVRDCNMLQSLTELPAALQQLEAINCKQLFQALPDASEFKHCITSEYHDNVNFSFTNSFNLNQKAVSNVFEESLKGFEKPPIQFSIYLPGSEIPEWFSYQSSGSSVNIQVLRQDFINRKFMGFAICAVIEIDEYHNYECDYLEVGICGHFETCDYPISFPPYYNRGNNKVFINSDHILLGYSPVSKLDYLYQNLEKLFAGDSCDYVDISFEIQTMFRYCKVKHYAVHPIYAEPKEIISATIEDIRETSGWRSGRSDDNEEEVEPHPKRFCTQPNLMLPISNQNP</sequence>
<evidence type="ECO:0000313" key="7">
    <source>
        <dbReference type="Proteomes" id="UP000323000"/>
    </source>
</evidence>
<accession>A0A5C7IEX9</accession>
<dbReference type="InterPro" id="IPR003591">
    <property type="entry name" value="Leu-rich_rpt_typical-subtyp"/>
</dbReference>
<keyword evidence="1" id="KW-0433">Leucine-rich repeat</keyword>
<dbReference type="EMBL" id="VAHF01000003">
    <property type="protein sequence ID" value="TXG67522.1"/>
    <property type="molecule type" value="Genomic_DNA"/>
</dbReference>
<evidence type="ECO:0000313" key="6">
    <source>
        <dbReference type="EMBL" id="TXG67522.1"/>
    </source>
</evidence>
<evidence type="ECO:0000259" key="5">
    <source>
        <dbReference type="Pfam" id="PF23598"/>
    </source>
</evidence>
<protein>
    <recommendedName>
        <fullName evidence="8">TIR domain-containing protein</fullName>
    </recommendedName>
</protein>
<dbReference type="SMART" id="SM00369">
    <property type="entry name" value="LRR_TYP"/>
    <property type="match status" value="4"/>
</dbReference>
<dbReference type="Gene3D" id="3.80.10.10">
    <property type="entry name" value="Ribonuclease Inhibitor"/>
    <property type="match status" value="2"/>
</dbReference>
<name>A0A5C7IEX9_9ROSI</name>
<dbReference type="InterPro" id="IPR011713">
    <property type="entry name" value="Leu-rich_rpt_3"/>
</dbReference>
<evidence type="ECO:0000259" key="4">
    <source>
        <dbReference type="Pfam" id="PF20160"/>
    </source>
</evidence>
<dbReference type="SUPFAM" id="SSF52058">
    <property type="entry name" value="L domain-like"/>
    <property type="match status" value="1"/>
</dbReference>
<dbReference type="InterPro" id="IPR032675">
    <property type="entry name" value="LRR_dom_sf"/>
</dbReference>
<feature type="domain" description="C-JID" evidence="4">
    <location>
        <begin position="425"/>
        <end position="569"/>
    </location>
</feature>
<feature type="domain" description="Disease resistance R13L4/SHOC-2-like LRR" evidence="5">
    <location>
        <begin position="212"/>
        <end position="310"/>
    </location>
</feature>
<dbReference type="Pfam" id="PF23598">
    <property type="entry name" value="LRR_14"/>
    <property type="match status" value="1"/>
</dbReference>
<dbReference type="PANTHER" id="PTHR45752">
    <property type="entry name" value="LEUCINE-RICH REPEAT-CONTAINING"/>
    <property type="match status" value="1"/>
</dbReference>
<comment type="caution">
    <text evidence="6">The sequence shown here is derived from an EMBL/GenBank/DDBJ whole genome shotgun (WGS) entry which is preliminary data.</text>
</comment>
<dbReference type="AlphaFoldDB" id="A0A5C7IEX9"/>
<dbReference type="PANTHER" id="PTHR45752:SF194">
    <property type="entry name" value="NB-ARC DOMAIN-CONTAINING PROTEIN"/>
    <property type="match status" value="1"/>
</dbReference>
<feature type="region of interest" description="Disordered" evidence="3">
    <location>
        <begin position="585"/>
        <end position="611"/>
    </location>
</feature>
<evidence type="ECO:0000256" key="3">
    <source>
        <dbReference type="SAM" id="MobiDB-lite"/>
    </source>
</evidence>
<evidence type="ECO:0000256" key="2">
    <source>
        <dbReference type="ARBA" id="ARBA00022737"/>
    </source>
</evidence>
<dbReference type="OrthoDB" id="2018313at2759"/>
<keyword evidence="7" id="KW-1185">Reference proteome</keyword>
<dbReference type="InterPro" id="IPR045344">
    <property type="entry name" value="C-JID"/>
</dbReference>
<keyword evidence="2" id="KW-0677">Repeat</keyword>
<dbReference type="Proteomes" id="UP000323000">
    <property type="component" value="Chromosome 3"/>
</dbReference>
<dbReference type="Pfam" id="PF07725">
    <property type="entry name" value="LRR_3"/>
    <property type="match status" value="1"/>
</dbReference>
<dbReference type="InterPro" id="IPR050715">
    <property type="entry name" value="LRR-SigEffector_domain"/>
</dbReference>
<gene>
    <name evidence="6" type="ORF">EZV62_008797</name>
</gene>
<organism evidence="6 7">
    <name type="scientific">Acer yangbiense</name>
    <dbReference type="NCBI Taxonomy" id="1000413"/>
    <lineage>
        <taxon>Eukaryota</taxon>
        <taxon>Viridiplantae</taxon>
        <taxon>Streptophyta</taxon>
        <taxon>Embryophyta</taxon>
        <taxon>Tracheophyta</taxon>
        <taxon>Spermatophyta</taxon>
        <taxon>Magnoliopsida</taxon>
        <taxon>eudicotyledons</taxon>
        <taxon>Gunneridae</taxon>
        <taxon>Pentapetalae</taxon>
        <taxon>rosids</taxon>
        <taxon>malvids</taxon>
        <taxon>Sapindales</taxon>
        <taxon>Sapindaceae</taxon>
        <taxon>Hippocastanoideae</taxon>
        <taxon>Acereae</taxon>
        <taxon>Acer</taxon>
    </lineage>
</organism>
<reference evidence="7" key="1">
    <citation type="journal article" date="2019" name="Gigascience">
        <title>De novo genome assembly of the endangered Acer yangbiense, a plant species with extremely small populations endemic to Yunnan Province, China.</title>
        <authorList>
            <person name="Yang J."/>
            <person name="Wariss H.M."/>
            <person name="Tao L."/>
            <person name="Zhang R."/>
            <person name="Yun Q."/>
            <person name="Hollingsworth P."/>
            <person name="Dao Z."/>
            <person name="Luo G."/>
            <person name="Guo H."/>
            <person name="Ma Y."/>
            <person name="Sun W."/>
        </authorList>
    </citation>
    <scope>NUCLEOTIDE SEQUENCE [LARGE SCALE GENOMIC DNA]</scope>
    <source>
        <strain evidence="7">cv. Malutang</strain>
    </source>
</reference>
<proteinExistence type="predicted"/>
<evidence type="ECO:0000256" key="1">
    <source>
        <dbReference type="ARBA" id="ARBA00022614"/>
    </source>
</evidence>
<dbReference type="InterPro" id="IPR055414">
    <property type="entry name" value="LRR_R13L4/SHOC2-like"/>
</dbReference>
<dbReference type="Pfam" id="PF20160">
    <property type="entry name" value="C-JID"/>
    <property type="match status" value="1"/>
</dbReference>